<dbReference type="EMBL" id="CP001823">
    <property type="protein sequence ID" value="ACZ37935.1"/>
    <property type="molecule type" value="Genomic_DNA"/>
</dbReference>
<protein>
    <recommendedName>
        <fullName evidence="11 12">DNA repair protein RadA</fullName>
    </recommendedName>
</protein>
<dbReference type="Pfam" id="PF18073">
    <property type="entry name" value="Zn_ribbon_LapB"/>
    <property type="match status" value="1"/>
</dbReference>
<evidence type="ECO:0000256" key="8">
    <source>
        <dbReference type="ARBA" id="ARBA00023016"/>
    </source>
</evidence>
<comment type="function">
    <text evidence="11">Plays a role in repairing double-strand DNA breaks, probably involving stabilizing or processing branched DNA or blocked replication forks.</text>
</comment>
<dbReference type="eggNOG" id="COG1066">
    <property type="taxonomic scope" value="Bacteria"/>
</dbReference>
<dbReference type="PANTHER" id="PTHR32472">
    <property type="entry name" value="DNA REPAIR PROTEIN RADA"/>
    <property type="match status" value="1"/>
</dbReference>
<accession>D1C7V2</accession>
<sequence length="462" mass="49135">MSKARTKFVCQNCGMETPAYYGRCPQCGTWGSMVETVEARGPARERRERGMPATRPARLSEVTSAEERRKVVPIGEFNRVLGGGLVPGSLVLLGGDPGVGKSTLLLQVAGLLAPSAGPVVYVSAEESTQQIKLRADRLGITADDLYLLSETNLEAALDAVDPVKPGLLIVDSIQTVYLDDLTSAAGSVSQVRECTARLMQYAKPRHLPVFIVGHVTKEGAIAGPRVLEHMVDAVLYLEGERYHQYRVLRAVKNRFGSTDEVGVFAMTGDGMQEVANPSEAFLQERSPDTHGSAVGVTLEGTRPILVEVQALTSNSAFGLPRRTANGFDNNRLQMLVAVLSKRVGLGLGSQDIYVNIVGGLRIAEPAADLAVVTAIASSYRERPVDPNTVVIGEVGLSGELRSVNQIERRLNEASKLGFARAVVPAPGGRRQLPKVSGIEVIPAASAAEAIEMALVHGPVGGS</sequence>
<evidence type="ECO:0000256" key="5">
    <source>
        <dbReference type="ARBA" id="ARBA00022801"/>
    </source>
</evidence>
<evidence type="ECO:0000256" key="2">
    <source>
        <dbReference type="ARBA" id="ARBA00022741"/>
    </source>
</evidence>
<keyword evidence="8 11" id="KW-0346">Stress response</keyword>
<dbReference type="FunCoup" id="D1C7V2">
    <property type="interactions" value="349"/>
</dbReference>
<dbReference type="GO" id="GO:0005829">
    <property type="term" value="C:cytosol"/>
    <property type="evidence" value="ECO:0007669"/>
    <property type="project" value="TreeGrafter"/>
</dbReference>
<dbReference type="FunFam" id="3.40.50.300:FF:000050">
    <property type="entry name" value="DNA repair protein RadA"/>
    <property type="match status" value="1"/>
</dbReference>
<keyword evidence="16" id="KW-0489">Methyltransferase</keyword>
<organism evidence="16 17">
    <name type="scientific">Sphaerobacter thermophilus (strain ATCC 49802 / DSM 20745 / KCCM 41009 / NCIMB 13125 / S 6022)</name>
    <dbReference type="NCBI Taxonomy" id="479434"/>
    <lineage>
        <taxon>Bacteria</taxon>
        <taxon>Pseudomonadati</taxon>
        <taxon>Thermomicrobiota</taxon>
        <taxon>Thermomicrobia</taxon>
        <taxon>Sphaerobacterales</taxon>
        <taxon>Sphaerobacterineae</taxon>
        <taxon>Sphaerobacteraceae</taxon>
        <taxon>Sphaerobacter</taxon>
    </lineage>
</organism>
<dbReference type="InterPro" id="IPR020588">
    <property type="entry name" value="RecA_ATP-bd"/>
</dbReference>
<dbReference type="GO" id="GO:0008270">
    <property type="term" value="F:zinc ion binding"/>
    <property type="evidence" value="ECO:0007669"/>
    <property type="project" value="UniProtKB-KW"/>
</dbReference>
<evidence type="ECO:0000313" key="16">
    <source>
        <dbReference type="EMBL" id="ACZ37935.1"/>
    </source>
</evidence>
<evidence type="ECO:0000256" key="3">
    <source>
        <dbReference type="ARBA" id="ARBA00022763"/>
    </source>
</evidence>
<evidence type="ECO:0000256" key="7">
    <source>
        <dbReference type="ARBA" id="ARBA00022840"/>
    </source>
</evidence>
<dbReference type="AlphaFoldDB" id="D1C7V2"/>
<gene>
    <name evidence="11" type="primary">radA</name>
    <name evidence="16" type="ordered locus">Sthe_0497</name>
</gene>
<keyword evidence="16" id="KW-0808">Transferase</keyword>
<name>D1C7V2_SPHTD</name>
<dbReference type="GO" id="GO:0140664">
    <property type="term" value="F:ATP-dependent DNA damage sensor activity"/>
    <property type="evidence" value="ECO:0007669"/>
    <property type="project" value="InterPro"/>
</dbReference>
<dbReference type="RefSeq" id="WP_012870982.1">
    <property type="nucleotide sequence ID" value="NC_013523.1"/>
</dbReference>
<dbReference type="Pfam" id="PF13481">
    <property type="entry name" value="AAA_25"/>
    <property type="match status" value="1"/>
</dbReference>
<keyword evidence="2 11" id="KW-0547">Nucleotide-binding</keyword>
<dbReference type="GO" id="GO:0000725">
    <property type="term" value="P:recombinational repair"/>
    <property type="evidence" value="ECO:0007669"/>
    <property type="project" value="UniProtKB-UniRule"/>
</dbReference>
<dbReference type="InterPro" id="IPR020568">
    <property type="entry name" value="Ribosomal_Su5_D2-typ_SF"/>
</dbReference>
<dbReference type="CDD" id="cd01121">
    <property type="entry name" value="RadA_SMS_N"/>
    <property type="match status" value="1"/>
</dbReference>
<evidence type="ECO:0000256" key="6">
    <source>
        <dbReference type="ARBA" id="ARBA00022833"/>
    </source>
</evidence>
<evidence type="ECO:0000259" key="15">
    <source>
        <dbReference type="PROSITE" id="PS50162"/>
    </source>
</evidence>
<dbReference type="HOGENOM" id="CLU_018264_0_1_0"/>
<proteinExistence type="inferred from homology"/>
<dbReference type="SMART" id="SM00382">
    <property type="entry name" value="AAA"/>
    <property type="match status" value="1"/>
</dbReference>
<keyword evidence="7 11" id="KW-0067">ATP-binding</keyword>
<keyword evidence="3 11" id="KW-0227">DNA damage</keyword>
<feature type="region of interest" description="Disordered" evidence="14">
    <location>
        <begin position="39"/>
        <end position="64"/>
    </location>
</feature>
<comment type="similarity">
    <text evidence="11 13">Belongs to the RecA family. RadA subfamily.</text>
</comment>
<evidence type="ECO:0000256" key="13">
    <source>
        <dbReference type="RuleBase" id="RU003555"/>
    </source>
</evidence>
<dbReference type="InterPro" id="IPR027417">
    <property type="entry name" value="P-loop_NTPase"/>
</dbReference>
<comment type="domain">
    <text evidence="11">The middle region has homology to RecA with ATPase motifs including the RadA KNRFG motif, while the C-terminus is homologous to Lon protease.</text>
</comment>
<feature type="domain" description="RecA family profile 1" evidence="15">
    <location>
        <begin position="66"/>
        <end position="215"/>
    </location>
</feature>
<dbReference type="NCBIfam" id="TIGR00416">
    <property type="entry name" value="sms"/>
    <property type="match status" value="1"/>
</dbReference>
<dbReference type="Pfam" id="PF13541">
    <property type="entry name" value="ChlI"/>
    <property type="match status" value="1"/>
</dbReference>
<dbReference type="Gene3D" id="3.40.50.300">
    <property type="entry name" value="P-loop containing nucleotide triphosphate hydrolases"/>
    <property type="match status" value="1"/>
</dbReference>
<dbReference type="Gene3D" id="3.30.230.10">
    <property type="match status" value="1"/>
</dbReference>
<evidence type="ECO:0000256" key="4">
    <source>
        <dbReference type="ARBA" id="ARBA00022771"/>
    </source>
</evidence>
<dbReference type="InterPro" id="IPR003593">
    <property type="entry name" value="AAA+_ATPase"/>
</dbReference>
<keyword evidence="5" id="KW-0378">Hydrolase</keyword>
<dbReference type="InterPro" id="IPR004504">
    <property type="entry name" value="DNA_repair_RadA"/>
</dbReference>
<reference evidence="16 17" key="2">
    <citation type="journal article" date="2010" name="Stand. Genomic Sci.">
        <title>Complete genome sequence of Desulfohalobium retbaense type strain (HR(100)).</title>
        <authorList>
            <person name="Spring S."/>
            <person name="Nolan M."/>
            <person name="Lapidus A."/>
            <person name="Glavina Del Rio T."/>
            <person name="Copeland A."/>
            <person name="Tice H."/>
            <person name="Cheng J.F."/>
            <person name="Lucas S."/>
            <person name="Land M."/>
            <person name="Chen F."/>
            <person name="Bruce D."/>
            <person name="Goodwin L."/>
            <person name="Pitluck S."/>
            <person name="Ivanova N."/>
            <person name="Mavromatis K."/>
            <person name="Mikhailova N."/>
            <person name="Pati A."/>
            <person name="Chen A."/>
            <person name="Palaniappan K."/>
            <person name="Hauser L."/>
            <person name="Chang Y.J."/>
            <person name="Jeffries C.D."/>
            <person name="Munk C."/>
            <person name="Kiss H."/>
            <person name="Chain P."/>
            <person name="Han C."/>
            <person name="Brettin T."/>
            <person name="Detter J.C."/>
            <person name="Schuler E."/>
            <person name="Goker M."/>
            <person name="Rohde M."/>
            <person name="Bristow J."/>
            <person name="Eisen J.A."/>
            <person name="Markowitz V."/>
            <person name="Hugenholtz P."/>
            <person name="Kyrpides N.C."/>
            <person name="Klenk H.P."/>
        </authorList>
    </citation>
    <scope>NUCLEOTIDE SEQUENCE [LARGE SCALE GENOMIC DNA]</scope>
    <source>
        <strain evidence="17">ATCC 49802 / DSM 20745 / S 6022</strain>
    </source>
</reference>
<comment type="function">
    <text evidence="13">DNA-dependent ATPase involved in processing of recombination intermediates, plays a role in repairing DNA breaks. Stimulates the branch migration of RecA-mediated strand transfer reactions, allowing the 3' invading strand to extend heteroduplex DNA faster. Binds ssDNA in the presence of ADP but not other nucleotides, has ATPase activity that is stimulated by ssDNA and various branched DNA structures, but inhibited by SSB. Does not have RecA's homology-searching function.</text>
</comment>
<dbReference type="MEROPS" id="S16.A04"/>
<evidence type="ECO:0000313" key="17">
    <source>
        <dbReference type="Proteomes" id="UP000002027"/>
    </source>
</evidence>
<dbReference type="PANTHER" id="PTHR32472:SF10">
    <property type="entry name" value="DNA REPAIR PROTEIN RADA-LIKE PROTEIN"/>
    <property type="match status" value="1"/>
</dbReference>
<evidence type="ECO:0000256" key="1">
    <source>
        <dbReference type="ARBA" id="ARBA00022723"/>
    </source>
</evidence>
<keyword evidence="10 11" id="KW-0234">DNA repair</keyword>
<dbReference type="HAMAP" id="MF_01498">
    <property type="entry name" value="RadA_bact"/>
    <property type="match status" value="1"/>
</dbReference>
<dbReference type="GO" id="GO:0032259">
    <property type="term" value="P:methylation"/>
    <property type="evidence" value="ECO:0007669"/>
    <property type="project" value="UniProtKB-KW"/>
</dbReference>
<dbReference type="PROSITE" id="PS50162">
    <property type="entry name" value="RECA_2"/>
    <property type="match status" value="1"/>
</dbReference>
<dbReference type="Proteomes" id="UP000002027">
    <property type="component" value="Chromosome 1"/>
</dbReference>
<dbReference type="InterPro" id="IPR014721">
    <property type="entry name" value="Ribsml_uS5_D2-typ_fold_subgr"/>
</dbReference>
<feature type="compositionally biased region" description="Basic and acidic residues" evidence="14">
    <location>
        <begin position="39"/>
        <end position="50"/>
    </location>
</feature>
<dbReference type="PRINTS" id="PR01874">
    <property type="entry name" value="DNAREPAIRADA"/>
</dbReference>
<keyword evidence="1 11" id="KW-0479">Metal-binding</keyword>
<keyword evidence="9 11" id="KW-0238">DNA-binding</keyword>
<reference evidence="17" key="1">
    <citation type="submission" date="2009-11" db="EMBL/GenBank/DDBJ databases">
        <title>The complete chromosome 1 of Sphaerobacter thermophilus DSM 20745.</title>
        <authorList>
            <person name="Lucas S."/>
            <person name="Copeland A."/>
            <person name="Lapidus A."/>
            <person name="Glavina del Rio T."/>
            <person name="Dalin E."/>
            <person name="Tice H."/>
            <person name="Bruce D."/>
            <person name="Goodwin L."/>
            <person name="Pitluck S."/>
            <person name="Kyrpides N."/>
            <person name="Mavromatis K."/>
            <person name="Ivanova N."/>
            <person name="Mikhailova N."/>
            <person name="LaButti K.M."/>
            <person name="Clum A."/>
            <person name="Sun H.I."/>
            <person name="Brettin T."/>
            <person name="Detter J.C."/>
            <person name="Han C."/>
            <person name="Larimer F."/>
            <person name="Land M."/>
            <person name="Hauser L."/>
            <person name="Markowitz V."/>
            <person name="Cheng J.F."/>
            <person name="Hugenholtz P."/>
            <person name="Woyke T."/>
            <person name="Wu D."/>
            <person name="Steenblock K."/>
            <person name="Schneider S."/>
            <person name="Pukall R."/>
            <person name="Goeker M."/>
            <person name="Klenk H.P."/>
            <person name="Eisen J.A."/>
        </authorList>
    </citation>
    <scope>NUCLEOTIDE SEQUENCE [LARGE SCALE GENOMIC DNA]</scope>
    <source>
        <strain evidence="17">ATCC 49802 / DSM 20745 / S 6022</strain>
    </source>
</reference>
<feature type="binding site" evidence="11">
    <location>
        <begin position="95"/>
        <end position="102"/>
    </location>
    <ligand>
        <name>ATP</name>
        <dbReference type="ChEBI" id="CHEBI:30616"/>
    </ligand>
</feature>
<dbReference type="GO" id="GO:0003684">
    <property type="term" value="F:damaged DNA binding"/>
    <property type="evidence" value="ECO:0007669"/>
    <property type="project" value="InterPro"/>
</dbReference>
<feature type="short sequence motif" description="RadA KNRFG motif" evidence="11">
    <location>
        <begin position="252"/>
        <end position="256"/>
    </location>
</feature>
<dbReference type="GO" id="GO:0016787">
    <property type="term" value="F:hydrolase activity"/>
    <property type="evidence" value="ECO:0007669"/>
    <property type="project" value="UniProtKB-KW"/>
</dbReference>
<evidence type="ECO:0000256" key="12">
    <source>
        <dbReference type="NCBIfam" id="TIGR00416"/>
    </source>
</evidence>
<dbReference type="GO" id="GO:0005524">
    <property type="term" value="F:ATP binding"/>
    <property type="evidence" value="ECO:0007669"/>
    <property type="project" value="UniProtKB-UniRule"/>
</dbReference>
<keyword evidence="17" id="KW-1185">Reference proteome</keyword>
<dbReference type="GO" id="GO:0008168">
    <property type="term" value="F:methyltransferase activity"/>
    <property type="evidence" value="ECO:0007669"/>
    <property type="project" value="UniProtKB-KW"/>
</dbReference>
<keyword evidence="6 13" id="KW-0862">Zinc</keyword>
<dbReference type="InParanoid" id="D1C7V2"/>
<feature type="region of interest" description="Lon-protease-like" evidence="11">
    <location>
        <begin position="351"/>
        <end position="462"/>
    </location>
</feature>
<dbReference type="KEGG" id="sti:Sthe_0497"/>
<dbReference type="SUPFAM" id="SSF54211">
    <property type="entry name" value="Ribosomal protein S5 domain 2-like"/>
    <property type="match status" value="1"/>
</dbReference>
<dbReference type="OrthoDB" id="9803906at2"/>
<evidence type="ECO:0000256" key="10">
    <source>
        <dbReference type="ARBA" id="ARBA00023204"/>
    </source>
</evidence>
<dbReference type="SUPFAM" id="SSF52540">
    <property type="entry name" value="P-loop containing nucleoside triphosphate hydrolases"/>
    <property type="match status" value="1"/>
</dbReference>
<evidence type="ECO:0000256" key="9">
    <source>
        <dbReference type="ARBA" id="ARBA00023125"/>
    </source>
</evidence>
<evidence type="ECO:0000256" key="11">
    <source>
        <dbReference type="HAMAP-Rule" id="MF_01498"/>
    </source>
</evidence>
<dbReference type="STRING" id="479434.Sthe_0497"/>
<evidence type="ECO:0000256" key="14">
    <source>
        <dbReference type="SAM" id="MobiDB-lite"/>
    </source>
</evidence>
<keyword evidence="4 13" id="KW-0863">Zinc-finger</keyword>
<dbReference type="InterPro" id="IPR041166">
    <property type="entry name" value="Rubredoxin_2"/>
</dbReference>